<proteinExistence type="predicted"/>
<keyword evidence="2" id="KW-1185">Reference proteome</keyword>
<accession>A0ACD1FTZ8</accession>
<dbReference type="Proteomes" id="UP000249057">
    <property type="component" value="Unassembled WGS sequence"/>
</dbReference>
<organism evidence="1 2">
    <name type="scientific">Aspergillus brunneoviolaceus CBS 621.78</name>
    <dbReference type="NCBI Taxonomy" id="1450534"/>
    <lineage>
        <taxon>Eukaryota</taxon>
        <taxon>Fungi</taxon>
        <taxon>Dikarya</taxon>
        <taxon>Ascomycota</taxon>
        <taxon>Pezizomycotina</taxon>
        <taxon>Eurotiomycetes</taxon>
        <taxon>Eurotiomycetidae</taxon>
        <taxon>Eurotiales</taxon>
        <taxon>Aspergillaceae</taxon>
        <taxon>Aspergillus</taxon>
        <taxon>Aspergillus subgen. Circumdati</taxon>
    </lineage>
</organism>
<evidence type="ECO:0000313" key="1">
    <source>
        <dbReference type="EMBL" id="RAH40442.1"/>
    </source>
</evidence>
<name>A0ACD1FTZ8_9EURO</name>
<gene>
    <name evidence="1" type="ORF">BO95DRAFT_447857</name>
</gene>
<reference evidence="1" key="1">
    <citation type="submission" date="2018-02" db="EMBL/GenBank/DDBJ databases">
        <title>The genomes of Aspergillus section Nigri reveals drivers in fungal speciation.</title>
        <authorList>
            <consortium name="DOE Joint Genome Institute"/>
            <person name="Vesth T.C."/>
            <person name="Nybo J."/>
            <person name="Theobald S."/>
            <person name="Brandl J."/>
            <person name="Frisvad J.C."/>
            <person name="Nielsen K.F."/>
            <person name="Lyhne E.K."/>
            <person name="Kogle M.E."/>
            <person name="Kuo A."/>
            <person name="Riley R."/>
            <person name="Clum A."/>
            <person name="Nolan M."/>
            <person name="Lipzen A."/>
            <person name="Salamov A."/>
            <person name="Henrissat B."/>
            <person name="Wiebenga A."/>
            <person name="De vries R.P."/>
            <person name="Grigoriev I.V."/>
            <person name="Mortensen U.H."/>
            <person name="Andersen M.R."/>
            <person name="Baker S.E."/>
        </authorList>
    </citation>
    <scope>NUCLEOTIDE SEQUENCE</scope>
    <source>
        <strain evidence="1">CBS 621.78</strain>
    </source>
</reference>
<protein>
    <submittedName>
        <fullName evidence="1">Uncharacterized protein</fullName>
    </submittedName>
</protein>
<dbReference type="EMBL" id="KZ825409">
    <property type="protein sequence ID" value="RAH40442.1"/>
    <property type="molecule type" value="Genomic_DNA"/>
</dbReference>
<evidence type="ECO:0000313" key="2">
    <source>
        <dbReference type="Proteomes" id="UP000249057"/>
    </source>
</evidence>
<sequence length="112" mass="12511">MPSDLLRPLAVFARQPQSQRYIKAIRNLGDAWCRLADELLSESDTKSTLVKTNFDLVLTIENAQEAQSSLSNPMVVEMSTREPRAAPPEITTTSGSPPRHYRILADWGTDLI</sequence>